<keyword evidence="21" id="KW-1185">Reference proteome</keyword>
<feature type="compositionally biased region" description="Low complexity" evidence="17">
    <location>
        <begin position="31"/>
        <end position="50"/>
    </location>
</feature>
<keyword evidence="11" id="KW-0496">Mitochondrion</keyword>
<dbReference type="InterPro" id="IPR037396">
    <property type="entry name" value="FMN_HAD"/>
</dbReference>
<evidence type="ECO:0000256" key="11">
    <source>
        <dbReference type="ARBA" id="ARBA00023128"/>
    </source>
</evidence>
<feature type="domain" description="FMN hydroxy acid dehydrogenase" evidence="19">
    <location>
        <begin position="183"/>
        <end position="541"/>
    </location>
</feature>
<dbReference type="InterPro" id="IPR001199">
    <property type="entry name" value="Cyt_B5-like_heme/steroid-bd"/>
</dbReference>
<dbReference type="Proteomes" id="UP001222932">
    <property type="component" value="Unassembled WGS sequence"/>
</dbReference>
<sequence>MLPRVRITRCLALCSRRAKPPVLSTVTVRFSSSSSSGPSSGPSSSGASGAGARWPFSTSPAVLGAIVLGAAAYLAQKAVHLDAKPGLIPYAEVQEHNTPDDCWVVIGDKVYDLTKFAHIHPGGTSPIHKVAGADATVIFTPIHSPGIIEDRLDPRACVGLIDPTTLPPRPVIVDTQDDGARKIELDEIIGLPDLHEAGRRNMTSKAWSYISAGATDESSLDLNRRAWNWILFRPRVLVDVGDVDTSTTLMGCETSLPVFIAPTGMSKLAGIEGEPGLAAAAGECDIIQMISTNASASLEATVGAAGAPQIMQLYVDKQRTNSEALLRKVTDLGLKGVVVTVDCASPGKREADERNRATVEAASGLAGGVAGRDKKGGGVGRTTGAYIDPRLTWADVAWIRKHTPLPVGVKGIQCVEDAVRCADMGVDAIYLSNHGGRSLDTSPPAIYTLLELRRLRPDVFERCEVYLDGGVRRGTDVVKALCLGARGVGMGRPFLYALTYGREGVVHAIDIMRDEIEVTMKLLGVTRLDQLGPHLLNTKALDHLVNDKVEYGPGEGYLPK</sequence>
<evidence type="ECO:0000256" key="17">
    <source>
        <dbReference type="SAM" id="MobiDB-lite"/>
    </source>
</evidence>
<gene>
    <name evidence="20" type="ORF">CspeluHIS016_0406400</name>
</gene>
<organism evidence="20 21">
    <name type="scientific">Cutaneotrichosporon spelunceum</name>
    <dbReference type="NCBI Taxonomy" id="1672016"/>
    <lineage>
        <taxon>Eukaryota</taxon>
        <taxon>Fungi</taxon>
        <taxon>Dikarya</taxon>
        <taxon>Basidiomycota</taxon>
        <taxon>Agaricomycotina</taxon>
        <taxon>Tremellomycetes</taxon>
        <taxon>Trichosporonales</taxon>
        <taxon>Trichosporonaceae</taxon>
        <taxon>Cutaneotrichosporon</taxon>
    </lineage>
</organism>
<reference evidence="20" key="1">
    <citation type="journal article" date="2023" name="BMC Genomics">
        <title>Chromosome-level genome assemblies of Cutaneotrichosporon spp. (Trichosporonales, Basidiomycota) reveal imbalanced evolution between nucleotide sequences and chromosome synteny.</title>
        <authorList>
            <person name="Kobayashi Y."/>
            <person name="Kayamori A."/>
            <person name="Aoki K."/>
            <person name="Shiwa Y."/>
            <person name="Matsutani M."/>
            <person name="Fujita N."/>
            <person name="Sugita T."/>
            <person name="Iwasaki W."/>
            <person name="Tanaka N."/>
            <person name="Takashima M."/>
        </authorList>
    </citation>
    <scope>NUCLEOTIDE SEQUENCE</scope>
    <source>
        <strain evidence="20">HIS016</strain>
    </source>
</reference>
<comment type="cofactor">
    <cofactor evidence="2">
        <name>heme b</name>
        <dbReference type="ChEBI" id="CHEBI:60344"/>
    </cofactor>
</comment>
<dbReference type="AlphaFoldDB" id="A0AAD3TVV8"/>
<evidence type="ECO:0000256" key="14">
    <source>
        <dbReference type="ARBA" id="ARBA00061589"/>
    </source>
</evidence>
<evidence type="ECO:0000256" key="5">
    <source>
        <dbReference type="ARBA" id="ARBA00022617"/>
    </source>
</evidence>
<evidence type="ECO:0000256" key="2">
    <source>
        <dbReference type="ARBA" id="ARBA00001970"/>
    </source>
</evidence>
<dbReference type="FunFam" id="3.20.20.70:FF:000062">
    <property type="entry name" value="Cytochrome b2, mitochondrial, putative"/>
    <property type="match status" value="1"/>
</dbReference>
<evidence type="ECO:0000256" key="3">
    <source>
        <dbReference type="ARBA" id="ARBA00004569"/>
    </source>
</evidence>
<evidence type="ECO:0000259" key="19">
    <source>
        <dbReference type="PROSITE" id="PS51349"/>
    </source>
</evidence>
<keyword evidence="7" id="KW-0288">FMN</keyword>
<reference evidence="20" key="2">
    <citation type="submission" date="2023-06" db="EMBL/GenBank/DDBJ databases">
        <authorList>
            <person name="Kobayashi Y."/>
            <person name="Kayamori A."/>
            <person name="Aoki K."/>
            <person name="Shiwa Y."/>
            <person name="Fujita N."/>
            <person name="Sugita T."/>
            <person name="Iwasaki W."/>
            <person name="Tanaka N."/>
            <person name="Takashima M."/>
        </authorList>
    </citation>
    <scope>NUCLEOTIDE SEQUENCE</scope>
    <source>
        <strain evidence="20">HIS016</strain>
    </source>
</reference>
<dbReference type="Gene3D" id="3.20.20.70">
    <property type="entry name" value="Aldolase class I"/>
    <property type="match status" value="1"/>
</dbReference>
<dbReference type="PANTHER" id="PTHR10578">
    <property type="entry name" value="S -2-HYDROXY-ACID OXIDASE-RELATED"/>
    <property type="match status" value="1"/>
</dbReference>
<dbReference type="GO" id="GO:0004460">
    <property type="term" value="F:L-lactate dehydrogenase (cytochrome) activity"/>
    <property type="evidence" value="ECO:0007669"/>
    <property type="project" value="UniProtKB-EC"/>
</dbReference>
<comment type="subcellular location">
    <subcellularLocation>
        <location evidence="3">Mitochondrion intermembrane space</location>
    </subcellularLocation>
</comment>
<keyword evidence="8" id="KW-0479">Metal-binding</keyword>
<evidence type="ECO:0000256" key="8">
    <source>
        <dbReference type="ARBA" id="ARBA00022723"/>
    </source>
</evidence>
<comment type="caution">
    <text evidence="20">The sequence shown here is derived from an EMBL/GenBank/DDBJ whole genome shotgun (WGS) entry which is preliminary data.</text>
</comment>
<dbReference type="SUPFAM" id="SSF55856">
    <property type="entry name" value="Cytochrome b5-like heme/steroid binding domain"/>
    <property type="match status" value="1"/>
</dbReference>
<evidence type="ECO:0000256" key="4">
    <source>
        <dbReference type="ARBA" id="ARBA00011881"/>
    </source>
</evidence>
<evidence type="ECO:0000256" key="6">
    <source>
        <dbReference type="ARBA" id="ARBA00022630"/>
    </source>
</evidence>
<evidence type="ECO:0000313" key="21">
    <source>
        <dbReference type="Proteomes" id="UP001222932"/>
    </source>
</evidence>
<evidence type="ECO:0000256" key="15">
    <source>
        <dbReference type="ARBA" id="ARBA00066458"/>
    </source>
</evidence>
<evidence type="ECO:0000256" key="9">
    <source>
        <dbReference type="ARBA" id="ARBA00023002"/>
    </source>
</evidence>
<dbReference type="Gene3D" id="3.10.120.10">
    <property type="entry name" value="Cytochrome b5-like heme/steroid binding domain"/>
    <property type="match status" value="1"/>
</dbReference>
<evidence type="ECO:0000256" key="1">
    <source>
        <dbReference type="ARBA" id="ARBA00001917"/>
    </source>
</evidence>
<dbReference type="EC" id="1.1.2.3" evidence="15"/>
<evidence type="ECO:0000256" key="10">
    <source>
        <dbReference type="ARBA" id="ARBA00023004"/>
    </source>
</evidence>
<comment type="similarity">
    <text evidence="14">In the N-terminal section; belongs to the cytochrome b5 family.</text>
</comment>
<dbReference type="GO" id="GO:0005758">
    <property type="term" value="C:mitochondrial intermembrane space"/>
    <property type="evidence" value="ECO:0007669"/>
    <property type="project" value="UniProtKB-SubCell"/>
</dbReference>
<dbReference type="EMBL" id="BTCM01000004">
    <property type="protein sequence ID" value="GMK57806.1"/>
    <property type="molecule type" value="Genomic_DNA"/>
</dbReference>
<dbReference type="Pfam" id="PF00173">
    <property type="entry name" value="Cyt-b5"/>
    <property type="match status" value="1"/>
</dbReference>
<keyword evidence="5" id="KW-0349">Heme</keyword>
<protein>
    <recommendedName>
        <fullName evidence="16">L-lactate dehydrogenase (cytochrome)</fullName>
        <ecNumber evidence="15">1.1.2.3</ecNumber>
    </recommendedName>
</protein>
<dbReference type="SMART" id="SM01117">
    <property type="entry name" value="Cyt-b5"/>
    <property type="match status" value="1"/>
</dbReference>
<evidence type="ECO:0000313" key="20">
    <source>
        <dbReference type="EMBL" id="GMK57806.1"/>
    </source>
</evidence>
<evidence type="ECO:0000256" key="12">
    <source>
        <dbReference type="ARBA" id="ARBA00052399"/>
    </source>
</evidence>
<dbReference type="PANTHER" id="PTHR10578:SF104">
    <property type="entry name" value="CYTOCHROME B2, MITOCHONDRIAL-RELATED"/>
    <property type="match status" value="1"/>
</dbReference>
<dbReference type="PROSITE" id="PS51349">
    <property type="entry name" value="FMN_HYDROXY_ACID_DH_2"/>
    <property type="match status" value="1"/>
</dbReference>
<evidence type="ECO:0000256" key="16">
    <source>
        <dbReference type="ARBA" id="ARBA00068515"/>
    </source>
</evidence>
<dbReference type="InterPro" id="IPR013785">
    <property type="entry name" value="Aldolase_TIM"/>
</dbReference>
<dbReference type="InterPro" id="IPR037458">
    <property type="entry name" value="L-MDH/L-LDH_FMN-bd"/>
</dbReference>
<comment type="subunit">
    <text evidence="4">Homotetramer.</text>
</comment>
<proteinExistence type="inferred from homology"/>
<dbReference type="GO" id="GO:0046872">
    <property type="term" value="F:metal ion binding"/>
    <property type="evidence" value="ECO:0007669"/>
    <property type="project" value="UniProtKB-KW"/>
</dbReference>
<comment type="similarity">
    <text evidence="13">In the C-terminal section; belongs to the FMN-dependent alpha-hydroxy acid dehydrogenase family.</text>
</comment>
<dbReference type="InterPro" id="IPR000262">
    <property type="entry name" value="FMN-dep_DH"/>
</dbReference>
<dbReference type="InterPro" id="IPR036400">
    <property type="entry name" value="Cyt_B5-like_heme/steroid_sf"/>
</dbReference>
<evidence type="ECO:0000256" key="7">
    <source>
        <dbReference type="ARBA" id="ARBA00022643"/>
    </source>
</evidence>
<comment type="catalytic activity">
    <reaction evidence="12">
        <text>(S)-lactate + 2 Fe(III)-[cytochrome c] = 2 Fe(II)-[cytochrome c] + pyruvate + 2 H(+)</text>
        <dbReference type="Rhea" id="RHEA:19909"/>
        <dbReference type="Rhea" id="RHEA-COMP:10350"/>
        <dbReference type="Rhea" id="RHEA-COMP:14399"/>
        <dbReference type="ChEBI" id="CHEBI:15361"/>
        <dbReference type="ChEBI" id="CHEBI:15378"/>
        <dbReference type="ChEBI" id="CHEBI:16651"/>
        <dbReference type="ChEBI" id="CHEBI:29033"/>
        <dbReference type="ChEBI" id="CHEBI:29034"/>
        <dbReference type="EC" id="1.1.2.3"/>
    </reaction>
    <physiologicalReaction direction="left-to-right" evidence="12">
        <dbReference type="Rhea" id="RHEA:19910"/>
    </physiologicalReaction>
</comment>
<dbReference type="Pfam" id="PF01070">
    <property type="entry name" value="FMN_dh"/>
    <property type="match status" value="1"/>
</dbReference>
<accession>A0AAD3TVV8</accession>
<dbReference type="PROSITE" id="PS50255">
    <property type="entry name" value="CYTOCHROME_B5_2"/>
    <property type="match status" value="1"/>
</dbReference>
<evidence type="ECO:0000259" key="18">
    <source>
        <dbReference type="PROSITE" id="PS50255"/>
    </source>
</evidence>
<comment type="cofactor">
    <cofactor evidence="1">
        <name>FMN</name>
        <dbReference type="ChEBI" id="CHEBI:58210"/>
    </cofactor>
</comment>
<feature type="region of interest" description="Disordered" evidence="17">
    <location>
        <begin position="30"/>
        <end position="50"/>
    </location>
</feature>
<keyword evidence="10" id="KW-0408">Iron</keyword>
<name>A0AAD3TVV8_9TREE</name>
<dbReference type="SUPFAM" id="SSF51395">
    <property type="entry name" value="FMN-linked oxidoreductases"/>
    <property type="match status" value="1"/>
</dbReference>
<feature type="domain" description="Cytochrome b5 heme-binding" evidence="18">
    <location>
        <begin position="85"/>
        <end position="162"/>
    </location>
</feature>
<evidence type="ECO:0000256" key="13">
    <source>
        <dbReference type="ARBA" id="ARBA00061137"/>
    </source>
</evidence>
<keyword evidence="9" id="KW-0560">Oxidoreductase</keyword>
<dbReference type="CDD" id="cd02922">
    <property type="entry name" value="FCB2_FMN"/>
    <property type="match status" value="1"/>
</dbReference>
<keyword evidence="6" id="KW-0285">Flavoprotein</keyword>